<reference evidence="1" key="1">
    <citation type="journal article" date="2020" name="Stud. Mycol.">
        <title>101 Dothideomycetes genomes: a test case for predicting lifestyles and emergence of pathogens.</title>
        <authorList>
            <person name="Haridas S."/>
            <person name="Albert R."/>
            <person name="Binder M."/>
            <person name="Bloem J."/>
            <person name="Labutti K."/>
            <person name="Salamov A."/>
            <person name="Andreopoulos B."/>
            <person name="Baker S."/>
            <person name="Barry K."/>
            <person name="Bills G."/>
            <person name="Bluhm B."/>
            <person name="Cannon C."/>
            <person name="Castanera R."/>
            <person name="Culley D."/>
            <person name="Daum C."/>
            <person name="Ezra D."/>
            <person name="Gonzalez J."/>
            <person name="Henrissat B."/>
            <person name="Kuo A."/>
            <person name="Liang C."/>
            <person name="Lipzen A."/>
            <person name="Lutzoni F."/>
            <person name="Magnuson J."/>
            <person name="Mondo S."/>
            <person name="Nolan M."/>
            <person name="Ohm R."/>
            <person name="Pangilinan J."/>
            <person name="Park H.-J."/>
            <person name="Ramirez L."/>
            <person name="Alfaro M."/>
            <person name="Sun H."/>
            <person name="Tritt A."/>
            <person name="Yoshinaga Y."/>
            <person name="Zwiers L.-H."/>
            <person name="Turgeon B."/>
            <person name="Goodwin S."/>
            <person name="Spatafora J."/>
            <person name="Crous P."/>
            <person name="Grigoriev I."/>
        </authorList>
    </citation>
    <scope>NUCLEOTIDE SEQUENCE</scope>
    <source>
        <strain evidence="1">CBS 113979</strain>
    </source>
</reference>
<dbReference type="EMBL" id="ML977142">
    <property type="protein sequence ID" value="KAF1990373.1"/>
    <property type="molecule type" value="Genomic_DNA"/>
</dbReference>
<sequence length="96" mass="11028">MRKLQYSILQWHPHANLMSENRQWCRREWSRCRIATRHSASPASTTPLRRSNVFHKWSCSQTFSSLHQMTCTTPVQTPDCVAASTTTVPLAVPACR</sequence>
<accession>A0A6G1HAX0</accession>
<proteinExistence type="predicted"/>
<evidence type="ECO:0000313" key="1">
    <source>
        <dbReference type="EMBL" id="KAF1990373.1"/>
    </source>
</evidence>
<protein>
    <submittedName>
        <fullName evidence="1">Uncharacterized protein</fullName>
    </submittedName>
</protein>
<dbReference type="Proteomes" id="UP000800041">
    <property type="component" value="Unassembled WGS sequence"/>
</dbReference>
<dbReference type="AlphaFoldDB" id="A0A6G1HAX0"/>
<evidence type="ECO:0000313" key="2">
    <source>
        <dbReference type="Proteomes" id="UP000800041"/>
    </source>
</evidence>
<gene>
    <name evidence="1" type="ORF">K402DRAFT_227850</name>
</gene>
<organism evidence="1 2">
    <name type="scientific">Aulographum hederae CBS 113979</name>
    <dbReference type="NCBI Taxonomy" id="1176131"/>
    <lineage>
        <taxon>Eukaryota</taxon>
        <taxon>Fungi</taxon>
        <taxon>Dikarya</taxon>
        <taxon>Ascomycota</taxon>
        <taxon>Pezizomycotina</taxon>
        <taxon>Dothideomycetes</taxon>
        <taxon>Pleosporomycetidae</taxon>
        <taxon>Aulographales</taxon>
        <taxon>Aulographaceae</taxon>
    </lineage>
</organism>
<keyword evidence="2" id="KW-1185">Reference proteome</keyword>
<name>A0A6G1HAX0_9PEZI</name>